<name>A0ACC5T310_ENSAD</name>
<sequence length="128" mass="14719">MKTTKRTTYLSRVESDYFSRQWCRRSVTLFCNLLFTGKWMRKTQIVRCLVVEISEGGATVRIGKSLIPDHAYLVFGKFDVVVGSIVVQRDPGHLHLCFVKQLRPDFVNRLAHMSSPFATLESLNPRTI</sequence>
<dbReference type="Proteomes" id="UP000823773">
    <property type="component" value="Unassembled WGS sequence"/>
</dbReference>
<organism evidence="1 2">
    <name type="scientific">Ensifer adhaerens</name>
    <name type="common">Sinorhizobium morelense</name>
    <dbReference type="NCBI Taxonomy" id="106592"/>
    <lineage>
        <taxon>Bacteria</taxon>
        <taxon>Pseudomonadati</taxon>
        <taxon>Pseudomonadota</taxon>
        <taxon>Alphaproteobacteria</taxon>
        <taxon>Hyphomicrobiales</taxon>
        <taxon>Rhizobiaceae</taxon>
        <taxon>Sinorhizobium/Ensifer group</taxon>
        <taxon>Ensifer</taxon>
    </lineage>
</organism>
<keyword evidence="2" id="KW-1185">Reference proteome</keyword>
<dbReference type="EMBL" id="JAGGJR010000011">
    <property type="protein sequence ID" value="MBP1875507.1"/>
    <property type="molecule type" value="Genomic_DNA"/>
</dbReference>
<reference evidence="1" key="1">
    <citation type="submission" date="2021-03" db="EMBL/GenBank/DDBJ databases">
        <title>Genomic Encyclopedia of Type Strains, Phase IV (KMG-IV): sequencing the most valuable type-strain genomes for metagenomic binning, comparative biology and taxonomic classification.</title>
        <authorList>
            <person name="Goeker M."/>
        </authorList>
    </citation>
    <scope>NUCLEOTIDE SEQUENCE</scope>
    <source>
        <strain evidence="1">DSM 18131</strain>
    </source>
</reference>
<accession>A0ACC5T310</accession>
<comment type="caution">
    <text evidence="1">The sequence shown here is derived from an EMBL/GenBank/DDBJ whole genome shotgun (WGS) entry which is preliminary data.</text>
</comment>
<evidence type="ECO:0000313" key="2">
    <source>
        <dbReference type="Proteomes" id="UP000823773"/>
    </source>
</evidence>
<proteinExistence type="predicted"/>
<evidence type="ECO:0000313" key="1">
    <source>
        <dbReference type="EMBL" id="MBP1875507.1"/>
    </source>
</evidence>
<gene>
    <name evidence="1" type="ORF">J2Z19_005243</name>
</gene>
<protein>
    <submittedName>
        <fullName evidence="1">Uncharacterized protein</fullName>
    </submittedName>
</protein>